<evidence type="ECO:0000256" key="1">
    <source>
        <dbReference type="SAM" id="Phobius"/>
    </source>
</evidence>
<keyword evidence="1" id="KW-0812">Transmembrane</keyword>
<dbReference type="RefSeq" id="WP_102075321.1">
    <property type="nucleotide sequence ID" value="NZ_PDNW01000019.1"/>
</dbReference>
<evidence type="ECO:0000313" key="2">
    <source>
        <dbReference type="EMBL" id="PLC48537.1"/>
    </source>
</evidence>
<evidence type="ECO:0008006" key="4">
    <source>
        <dbReference type="Google" id="ProtNLM"/>
    </source>
</evidence>
<keyword evidence="1" id="KW-0472">Membrane</keyword>
<name>A0A2N4U0L2_9BURK</name>
<keyword evidence="3" id="KW-1185">Reference proteome</keyword>
<dbReference type="Pfam" id="PF07332">
    <property type="entry name" value="Phage_holin_3_6"/>
    <property type="match status" value="1"/>
</dbReference>
<dbReference type="OrthoDB" id="8642121at2"/>
<organism evidence="2 3">
    <name type="scientific">Pollutimonas subterranea</name>
    <dbReference type="NCBI Taxonomy" id="2045210"/>
    <lineage>
        <taxon>Bacteria</taxon>
        <taxon>Pseudomonadati</taxon>
        <taxon>Pseudomonadota</taxon>
        <taxon>Betaproteobacteria</taxon>
        <taxon>Burkholderiales</taxon>
        <taxon>Alcaligenaceae</taxon>
        <taxon>Pollutimonas</taxon>
    </lineage>
</organism>
<dbReference type="Proteomes" id="UP000234190">
    <property type="component" value="Unassembled WGS sequence"/>
</dbReference>
<feature type="transmembrane region" description="Helical" evidence="1">
    <location>
        <begin position="72"/>
        <end position="93"/>
    </location>
</feature>
<reference evidence="2 3" key="1">
    <citation type="submission" date="2017-10" db="EMBL/GenBank/DDBJ databases">
        <title>Two draft genome sequences of Pusillimonas sp. strains isolated from a nitrate- and radionuclide-contaminated groundwater in Russia.</title>
        <authorList>
            <person name="Grouzdev D.S."/>
            <person name="Tourova T.P."/>
            <person name="Goeva M.A."/>
            <person name="Babich T.L."/>
            <person name="Sokolova D.S."/>
            <person name="Abdullin R."/>
            <person name="Poltaraus A.B."/>
            <person name="Toshchakov S.V."/>
            <person name="Nazina T.N."/>
        </authorList>
    </citation>
    <scope>NUCLEOTIDE SEQUENCE [LARGE SCALE GENOMIC DNA]</scope>
    <source>
        <strain evidence="2 3">JR1/69-3-13</strain>
    </source>
</reference>
<protein>
    <recommendedName>
        <fullName evidence="4">Membrane protein YqjE</fullName>
    </recommendedName>
</protein>
<gene>
    <name evidence="2" type="ORF">CR159_17825</name>
</gene>
<keyword evidence="1" id="KW-1133">Transmembrane helix</keyword>
<accession>A0A2N4U0L2</accession>
<dbReference type="EMBL" id="PDNW01000019">
    <property type="protein sequence ID" value="PLC48537.1"/>
    <property type="molecule type" value="Genomic_DNA"/>
</dbReference>
<proteinExistence type="predicted"/>
<feature type="transmembrane region" description="Helical" evidence="1">
    <location>
        <begin position="36"/>
        <end position="66"/>
    </location>
</feature>
<sequence length="140" mass="15370">MALRQSVGELACTLLSIVRTRLELFSLEAAGQKAHLIAVLGMAFGALLFLTLAVLVFSIAVALYFWPTEQRYVALGLLALFYGLLGVGLFLAVRSKLLFAPMPFAATVDELRRDLSLLERLREPSTSVRSPDAPVRKDFS</sequence>
<evidence type="ECO:0000313" key="3">
    <source>
        <dbReference type="Proteomes" id="UP000234190"/>
    </source>
</evidence>
<comment type="caution">
    <text evidence="2">The sequence shown here is derived from an EMBL/GenBank/DDBJ whole genome shotgun (WGS) entry which is preliminary data.</text>
</comment>
<dbReference type="InterPro" id="IPR009937">
    <property type="entry name" value="Phage_holin_3_6"/>
</dbReference>
<dbReference type="AlphaFoldDB" id="A0A2N4U0L2"/>